<feature type="signal peptide" evidence="1">
    <location>
        <begin position="1"/>
        <end position="30"/>
    </location>
</feature>
<protein>
    <submittedName>
        <fullName evidence="2">DUF1329 domain-containing protein</fullName>
    </submittedName>
</protein>
<dbReference type="EMBL" id="SNVI01000001">
    <property type="protein sequence ID" value="TFE46987.1"/>
    <property type="molecule type" value="Genomic_DNA"/>
</dbReference>
<feature type="chain" id="PRO_5021216454" evidence="1">
    <location>
        <begin position="31"/>
        <end position="422"/>
    </location>
</feature>
<organism evidence="2 3">
    <name type="scientific">Paraburkholderia dipogonis</name>
    <dbReference type="NCBI Taxonomy" id="1211383"/>
    <lineage>
        <taxon>Bacteria</taxon>
        <taxon>Pseudomonadati</taxon>
        <taxon>Pseudomonadota</taxon>
        <taxon>Betaproteobacteria</taxon>
        <taxon>Burkholderiales</taxon>
        <taxon>Burkholderiaceae</taxon>
        <taxon>Paraburkholderia</taxon>
    </lineage>
</organism>
<sequence length="422" mass="47150">MQQSFKGRITYCLAALLATSIMTATASAVAAELPSGTVVSKANLDQVKNDTFMGHTIASLLTDREVTEINNFNRKFQLVKSAEPVVDSKWSEATEKDSGDVKYDPKTREITGYKAGLPFPTINQSDPDAGEKIMWNYYYGSPSYPHDFFSNVSFLTFNSSGFESSQGWVFDRTRNRGRLGGSTSADGGDWLSKTIFVGVSPQDIKGTGTFTTRYDVAGKLEDQFVYIKSARRVRRLSGNAWMDPVGGFDFLDDDLFVYNSRPSQYLSNKVIGKRWILAGVDTKLHRDSSKSGSAEEWPVIDSKDAPYWNAIVPMTPREVWVVECTPPSEHPYGKKIVYVDTKLYGIYRGEITDKKGEPWRAIDFYYGPLTGNRTGIKYISALLGTYVDFKAHHATFFATPDAVVDRERSVGDYSPNALESYQ</sequence>
<dbReference type="Proteomes" id="UP000297385">
    <property type="component" value="Unassembled WGS sequence"/>
</dbReference>
<evidence type="ECO:0000256" key="1">
    <source>
        <dbReference type="SAM" id="SignalP"/>
    </source>
</evidence>
<accession>A0A4Y8NB13</accession>
<dbReference type="Gene3D" id="2.50.20.10">
    <property type="entry name" value="Lipoprotein localisation LolA/LolB/LppX"/>
    <property type="match status" value="1"/>
</dbReference>
<dbReference type="AlphaFoldDB" id="A0A4Y8NB13"/>
<dbReference type="InterPro" id="IPR010752">
    <property type="entry name" value="DUF1329"/>
</dbReference>
<reference evidence="2 3" key="1">
    <citation type="submission" date="2019-03" db="EMBL/GenBank/DDBJ databases">
        <title>Complete Genome Sequence of Paraburkholderia dipogonis ICMP 19430T, a Nitrogen-fixing Symbiont of the South African Invasive Legume Dipogon lignosus in New Zealand.</title>
        <authorList>
            <person name="De Meyer S.E."/>
        </authorList>
    </citation>
    <scope>NUCLEOTIDE SEQUENCE [LARGE SCALE GENOMIC DNA]</scope>
    <source>
        <strain evidence="2 3">ICMP 19430</strain>
    </source>
</reference>
<name>A0A4Y8NB13_9BURK</name>
<comment type="caution">
    <text evidence="2">The sequence shown here is derived from an EMBL/GenBank/DDBJ whole genome shotgun (WGS) entry which is preliminary data.</text>
</comment>
<dbReference type="RefSeq" id="WP_134458572.1">
    <property type="nucleotide sequence ID" value="NZ_JBHMFL010000047.1"/>
</dbReference>
<dbReference type="Pfam" id="PF07044">
    <property type="entry name" value="DUF1329"/>
    <property type="match status" value="1"/>
</dbReference>
<proteinExistence type="predicted"/>
<dbReference type="CDD" id="cd16329">
    <property type="entry name" value="LolA_like"/>
    <property type="match status" value="1"/>
</dbReference>
<dbReference type="GeneID" id="97310665"/>
<keyword evidence="1" id="KW-0732">Signal</keyword>
<evidence type="ECO:0000313" key="2">
    <source>
        <dbReference type="EMBL" id="TFE46987.1"/>
    </source>
</evidence>
<gene>
    <name evidence="2" type="ORF">E2553_19295</name>
</gene>
<evidence type="ECO:0000313" key="3">
    <source>
        <dbReference type="Proteomes" id="UP000297385"/>
    </source>
</evidence>